<evidence type="ECO:0000256" key="1">
    <source>
        <dbReference type="SAM" id="Phobius"/>
    </source>
</evidence>
<evidence type="ECO:0000313" key="2">
    <source>
        <dbReference type="EMBL" id="RXT37946.1"/>
    </source>
</evidence>
<dbReference type="Proteomes" id="UP000290819">
    <property type="component" value="Unassembled WGS sequence"/>
</dbReference>
<name>A0A4Q1USZ5_9BRAD</name>
<dbReference type="RefSeq" id="WP_129274334.1">
    <property type="nucleotide sequence ID" value="NZ_MZXW01000046.1"/>
</dbReference>
<dbReference type="AlphaFoldDB" id="A0A4Q1USZ5"/>
<organism evidence="2 3">
    <name type="scientific">Bradyrhizobium betae</name>
    <dbReference type="NCBI Taxonomy" id="244734"/>
    <lineage>
        <taxon>Bacteria</taxon>
        <taxon>Pseudomonadati</taxon>
        <taxon>Pseudomonadota</taxon>
        <taxon>Alphaproteobacteria</taxon>
        <taxon>Hyphomicrobiales</taxon>
        <taxon>Nitrobacteraceae</taxon>
        <taxon>Bradyrhizobium</taxon>
    </lineage>
</organism>
<evidence type="ECO:0000313" key="3">
    <source>
        <dbReference type="Proteomes" id="UP000290819"/>
    </source>
</evidence>
<reference evidence="2 3" key="1">
    <citation type="submission" date="2017-03" db="EMBL/GenBank/DDBJ databases">
        <authorList>
            <person name="Safronova V.I."/>
            <person name="Sazanova A.L."/>
            <person name="Chirak E.R."/>
        </authorList>
    </citation>
    <scope>NUCLEOTIDE SEQUENCE [LARGE SCALE GENOMIC DNA]</scope>
    <source>
        <strain evidence="2 3">Opo-243</strain>
    </source>
</reference>
<dbReference type="EMBL" id="MZXW01000046">
    <property type="protein sequence ID" value="RXT37946.1"/>
    <property type="molecule type" value="Genomic_DNA"/>
</dbReference>
<keyword evidence="1" id="KW-0812">Transmembrane</keyword>
<dbReference type="OrthoDB" id="9956266at2"/>
<gene>
    <name evidence="2" type="ORF">B5V03_31380</name>
</gene>
<sequence length="151" mass="16346">MGGSDLATEFLAEIEAAIKKHRWAYTKDTSLYQAIVIVSAGCGIVSLYLGATNHAVAAGVLGGATTIASVLTQTLHCVKAQGWQDRFRAELEGIRIQFVYEHASAPTPEALAELGKQYRELVSRMSQEWERIISSQAGGLNLNLGKKKTKP</sequence>
<keyword evidence="1" id="KW-0472">Membrane</keyword>
<protein>
    <submittedName>
        <fullName evidence="2">Uncharacterized protein</fullName>
    </submittedName>
</protein>
<proteinExistence type="predicted"/>
<comment type="caution">
    <text evidence="2">The sequence shown here is derived from an EMBL/GenBank/DDBJ whole genome shotgun (WGS) entry which is preliminary data.</text>
</comment>
<feature type="transmembrane region" description="Helical" evidence="1">
    <location>
        <begin position="55"/>
        <end position="78"/>
    </location>
</feature>
<keyword evidence="3" id="KW-1185">Reference proteome</keyword>
<accession>A0A4Q1USZ5</accession>
<keyword evidence="1" id="KW-1133">Transmembrane helix</keyword>
<feature type="transmembrane region" description="Helical" evidence="1">
    <location>
        <begin position="29"/>
        <end position="49"/>
    </location>
</feature>